<comment type="caution">
    <text evidence="5">The sequence shown here is derived from an EMBL/GenBank/DDBJ whole genome shotgun (WGS) entry which is preliminary data.</text>
</comment>
<evidence type="ECO:0000259" key="4">
    <source>
        <dbReference type="Pfam" id="PF02885"/>
    </source>
</evidence>
<dbReference type="Gene3D" id="1.20.970.10">
    <property type="entry name" value="Transferase, Pyrimidine Nucleoside Phosphorylase, Chain C"/>
    <property type="match status" value="1"/>
</dbReference>
<dbReference type="Proteomes" id="UP000677687">
    <property type="component" value="Unassembled WGS sequence"/>
</dbReference>
<dbReference type="InterPro" id="IPR000312">
    <property type="entry name" value="Glycosyl_Trfase_fam3"/>
</dbReference>
<proteinExistence type="predicted"/>
<dbReference type="InterPro" id="IPR035902">
    <property type="entry name" value="Nuc_phospho_transferase"/>
</dbReference>
<feature type="domain" description="Glycosyl transferase family 3" evidence="3">
    <location>
        <begin position="176"/>
        <end position="249"/>
    </location>
</feature>
<evidence type="ECO:0000313" key="6">
    <source>
        <dbReference type="Proteomes" id="UP000677687"/>
    </source>
</evidence>
<dbReference type="GO" id="GO:0016763">
    <property type="term" value="F:pentosyltransferase activity"/>
    <property type="evidence" value="ECO:0007669"/>
    <property type="project" value="UniProtKB-ARBA"/>
</dbReference>
<keyword evidence="1" id="KW-0328">Glycosyltransferase</keyword>
<dbReference type="Pfam" id="PF00591">
    <property type="entry name" value="Glycos_transf_3"/>
    <property type="match status" value="1"/>
</dbReference>
<dbReference type="InterPro" id="IPR000053">
    <property type="entry name" value="Thymidine/pyrmidine_PPase"/>
</dbReference>
<evidence type="ECO:0000256" key="2">
    <source>
        <dbReference type="ARBA" id="ARBA00022679"/>
    </source>
</evidence>
<dbReference type="Pfam" id="PF02885">
    <property type="entry name" value="Glycos_trans_3N"/>
    <property type="match status" value="1"/>
</dbReference>
<dbReference type="Gene3D" id="2.40.40.20">
    <property type="match status" value="1"/>
</dbReference>
<dbReference type="GO" id="GO:0004645">
    <property type="term" value="F:1,4-alpha-oligoglucan phosphorylase activity"/>
    <property type="evidence" value="ECO:0007669"/>
    <property type="project" value="InterPro"/>
</dbReference>
<dbReference type="PANTHER" id="PTHR10515:SF0">
    <property type="entry name" value="THYMIDINE PHOSPHORYLASE"/>
    <property type="match status" value="1"/>
</dbReference>
<dbReference type="EMBL" id="JAGVWD010000018">
    <property type="protein sequence ID" value="MBS3057259.1"/>
    <property type="molecule type" value="Genomic_DNA"/>
</dbReference>
<accession>A0A8T4KVU7</accession>
<reference evidence="5" key="2">
    <citation type="submission" date="2021-05" db="EMBL/GenBank/DDBJ databases">
        <title>Protein family content uncovers lineage relationships and bacterial pathway maintenance mechanisms in DPANN archaea.</title>
        <authorList>
            <person name="Castelle C.J."/>
            <person name="Meheust R."/>
            <person name="Jaffe A.L."/>
            <person name="Seitz K."/>
            <person name="Gong X."/>
            <person name="Baker B.J."/>
            <person name="Banfield J.F."/>
        </authorList>
    </citation>
    <scope>NUCLEOTIDE SEQUENCE</scope>
    <source>
        <strain evidence="5">RIFCSPHIGHO2_01_FULL_AR10_44_11</strain>
    </source>
</reference>
<organism evidence="5 6">
    <name type="scientific">Candidatus Iainarchaeum sp</name>
    <dbReference type="NCBI Taxonomy" id="3101447"/>
    <lineage>
        <taxon>Archaea</taxon>
        <taxon>Candidatus Iainarchaeota</taxon>
        <taxon>Candidatus Iainarchaeia</taxon>
        <taxon>Candidatus Iainarchaeales</taxon>
        <taxon>Candidatus Iainarchaeaceae</taxon>
        <taxon>Candidatus Iainarchaeum</taxon>
    </lineage>
</organism>
<dbReference type="SUPFAM" id="SSF52418">
    <property type="entry name" value="Nucleoside phosphorylase/phosphoribosyltransferase catalytic domain"/>
    <property type="match status" value="1"/>
</dbReference>
<dbReference type="Gene3D" id="3.40.1030.10">
    <property type="entry name" value="Nucleoside phosphorylase/phosphoribosyltransferase catalytic domain"/>
    <property type="match status" value="1"/>
</dbReference>
<evidence type="ECO:0008006" key="7">
    <source>
        <dbReference type="Google" id="ProtNLM"/>
    </source>
</evidence>
<dbReference type="GO" id="GO:0006206">
    <property type="term" value="P:pyrimidine nucleobase metabolic process"/>
    <property type="evidence" value="ECO:0007669"/>
    <property type="project" value="InterPro"/>
</dbReference>
<dbReference type="GO" id="GO:0005829">
    <property type="term" value="C:cytosol"/>
    <property type="evidence" value="ECO:0007669"/>
    <property type="project" value="TreeGrafter"/>
</dbReference>
<keyword evidence="2" id="KW-0808">Transferase</keyword>
<dbReference type="InterPro" id="IPR036320">
    <property type="entry name" value="Glycosyl_Trfase_fam3_N_dom_sf"/>
</dbReference>
<sequence length="283" mass="31403">MADQIKTKNNNAHYVQKMRAKLFDIEARKLIAIIHEIDAKELGIMPLDRIEIYCPITKKRVTTVADLTTTMVKKNEIGLFKDVSRELGIKKCDFLEVKASPQPESVTYIKKKMKGEKLSFEEISEIVRDIGKNKLDEIEISAFMAAVYIHGFDLDETTSMTRALLLDGKQLKIEKTPVVDKHCIGGINGRATMIVVPIVAAAGCYIPKTSSRAVTSCAGTADAMEVLAPVNLSIEQIKSITEKIGGVIVWGGAVDLAPVDDKIIDNCKRCKQKGKRRRKVRCI</sequence>
<name>A0A8T4KVU7_9ARCH</name>
<evidence type="ECO:0000313" key="5">
    <source>
        <dbReference type="EMBL" id="MBS3057259.1"/>
    </source>
</evidence>
<dbReference type="PANTHER" id="PTHR10515">
    <property type="entry name" value="THYMIDINE PHOSPHORYLASE"/>
    <property type="match status" value="1"/>
</dbReference>
<dbReference type="AlphaFoldDB" id="A0A8T4KVU7"/>
<dbReference type="SUPFAM" id="SSF47648">
    <property type="entry name" value="Nucleoside phosphorylase/phosphoribosyltransferase N-terminal domain"/>
    <property type="match status" value="1"/>
</dbReference>
<feature type="domain" description="Glycosyl transferase family 3 N-terminal" evidence="4">
    <location>
        <begin position="107"/>
        <end position="165"/>
    </location>
</feature>
<reference evidence="5" key="1">
    <citation type="submission" date="2021-03" db="EMBL/GenBank/DDBJ databases">
        <authorList>
            <person name="Jaffe A."/>
        </authorList>
    </citation>
    <scope>NUCLEOTIDE SEQUENCE</scope>
    <source>
        <strain evidence="5">RIFCSPHIGHO2_01_FULL_AR10_44_11</strain>
    </source>
</reference>
<protein>
    <recommendedName>
        <fullName evidence="7">Thymidine phosphorylase</fullName>
    </recommendedName>
</protein>
<evidence type="ECO:0000256" key="1">
    <source>
        <dbReference type="ARBA" id="ARBA00022676"/>
    </source>
</evidence>
<evidence type="ECO:0000259" key="3">
    <source>
        <dbReference type="Pfam" id="PF00591"/>
    </source>
</evidence>
<dbReference type="InterPro" id="IPR017459">
    <property type="entry name" value="Glycosyl_Trfase_fam3_N_dom"/>
</dbReference>
<gene>
    <name evidence="5" type="ORF">J4415_01370</name>
</gene>